<feature type="region of interest" description="Disordered" evidence="1">
    <location>
        <begin position="48"/>
        <end position="68"/>
    </location>
</feature>
<dbReference type="Proteomes" id="UP000245934">
    <property type="component" value="Unassembled WGS sequence"/>
</dbReference>
<name>A0A2V2NH19_9EURY</name>
<feature type="domain" description="EcoEI R protein C-terminal" evidence="2">
    <location>
        <begin position="11"/>
        <end position="63"/>
    </location>
</feature>
<evidence type="ECO:0000313" key="3">
    <source>
        <dbReference type="EMBL" id="PWR75697.1"/>
    </source>
</evidence>
<keyword evidence="4" id="KW-1185">Reference proteome</keyword>
<reference evidence="3 4" key="1">
    <citation type="submission" date="2018-05" db="EMBL/GenBank/DDBJ databases">
        <title>Draft genome of Methanospirillum stamsii Pt1.</title>
        <authorList>
            <person name="Dueholm M.S."/>
            <person name="Nielsen P.H."/>
            <person name="Bakmann L.F."/>
            <person name="Otzen D.E."/>
        </authorList>
    </citation>
    <scope>NUCLEOTIDE SEQUENCE [LARGE SCALE GENOMIC DNA]</scope>
    <source>
        <strain evidence="3 4">Pt1</strain>
    </source>
</reference>
<dbReference type="Pfam" id="PF08463">
    <property type="entry name" value="EcoEI_R_C"/>
    <property type="match status" value="1"/>
</dbReference>
<dbReference type="EMBL" id="QGMZ01000008">
    <property type="protein sequence ID" value="PWR75697.1"/>
    <property type="molecule type" value="Genomic_DNA"/>
</dbReference>
<organism evidence="3 4">
    <name type="scientific">Methanospirillum stamsii</name>
    <dbReference type="NCBI Taxonomy" id="1277351"/>
    <lineage>
        <taxon>Archaea</taxon>
        <taxon>Methanobacteriati</taxon>
        <taxon>Methanobacteriota</taxon>
        <taxon>Stenosarchaea group</taxon>
        <taxon>Methanomicrobia</taxon>
        <taxon>Methanomicrobiales</taxon>
        <taxon>Methanospirillaceae</taxon>
        <taxon>Methanospirillum</taxon>
    </lineage>
</organism>
<protein>
    <recommendedName>
        <fullName evidence="2">EcoEI R protein C-terminal domain-containing protein</fullName>
    </recommendedName>
</protein>
<dbReference type="AlphaFoldDB" id="A0A2V2NH19"/>
<evidence type="ECO:0000256" key="1">
    <source>
        <dbReference type="SAM" id="MobiDB-lite"/>
    </source>
</evidence>
<sequence>MFYIIDVVGVTEEWIDGNGHVFSDEPVRWLEMIRDHMGTSLSIEMDDLDNQPFSDRGESKSDTTLSGTVTTGHTRVIRGIGRIIFRYPFENRKTMSKYSTEEISDRL</sequence>
<gene>
    <name evidence="3" type="ORF">DLD82_03705</name>
</gene>
<dbReference type="GO" id="GO:0003677">
    <property type="term" value="F:DNA binding"/>
    <property type="evidence" value="ECO:0007669"/>
    <property type="project" value="InterPro"/>
</dbReference>
<dbReference type="InterPro" id="IPR013670">
    <property type="entry name" value="EcoEI_R_C_dom"/>
</dbReference>
<proteinExistence type="predicted"/>
<evidence type="ECO:0000313" key="4">
    <source>
        <dbReference type="Proteomes" id="UP000245934"/>
    </source>
</evidence>
<evidence type="ECO:0000259" key="2">
    <source>
        <dbReference type="Pfam" id="PF08463"/>
    </source>
</evidence>
<dbReference type="GO" id="GO:0003824">
    <property type="term" value="F:catalytic activity"/>
    <property type="evidence" value="ECO:0007669"/>
    <property type="project" value="InterPro"/>
</dbReference>
<comment type="caution">
    <text evidence="3">The sequence shown here is derived from an EMBL/GenBank/DDBJ whole genome shotgun (WGS) entry which is preliminary data.</text>
</comment>
<accession>A0A2V2NH19</accession>
<dbReference type="GO" id="GO:0006304">
    <property type="term" value="P:DNA modification"/>
    <property type="evidence" value="ECO:0007669"/>
    <property type="project" value="InterPro"/>
</dbReference>